<dbReference type="EMBL" id="PHAO01000001">
    <property type="protein sequence ID" value="PKN02624.1"/>
    <property type="molecule type" value="Genomic_DNA"/>
</dbReference>
<dbReference type="AlphaFoldDB" id="A0A2N2F327"/>
<sequence length="88" mass="10599">MEEVLKKQMEIKEKDRKYDYTSLESQLLLQETTQIIAEVTKYCRDLEWKITSLEMELEKHGRIRFMVKKIFSKLFTSLKINILKLVGK</sequence>
<gene>
    <name evidence="1" type="ORF">CVU76_01125</name>
</gene>
<comment type="caution">
    <text evidence="1">The sequence shown here is derived from an EMBL/GenBank/DDBJ whole genome shotgun (WGS) entry which is preliminary data.</text>
</comment>
<proteinExistence type="predicted"/>
<protein>
    <submittedName>
        <fullName evidence="1">Uncharacterized protein</fullName>
    </submittedName>
</protein>
<organism evidence="1 2">
    <name type="scientific">Candidatus Dojkabacteria bacterium HGW-Dojkabacteria-1</name>
    <dbReference type="NCBI Taxonomy" id="2013761"/>
    <lineage>
        <taxon>Bacteria</taxon>
        <taxon>Candidatus Dojkabacteria</taxon>
    </lineage>
</organism>
<dbReference type="Proteomes" id="UP000233417">
    <property type="component" value="Unassembled WGS sequence"/>
</dbReference>
<accession>A0A2N2F327</accession>
<evidence type="ECO:0000313" key="1">
    <source>
        <dbReference type="EMBL" id="PKN02624.1"/>
    </source>
</evidence>
<reference evidence="1 2" key="1">
    <citation type="journal article" date="2017" name="ISME J.">
        <title>Potential for microbial H2 and metal transformations associated with novel bacteria and archaea in deep terrestrial subsurface sediments.</title>
        <authorList>
            <person name="Hernsdorf A.W."/>
            <person name="Amano Y."/>
            <person name="Miyakawa K."/>
            <person name="Ise K."/>
            <person name="Suzuki Y."/>
            <person name="Anantharaman K."/>
            <person name="Probst A."/>
            <person name="Burstein D."/>
            <person name="Thomas B.C."/>
            <person name="Banfield J.F."/>
        </authorList>
    </citation>
    <scope>NUCLEOTIDE SEQUENCE [LARGE SCALE GENOMIC DNA]</scope>
    <source>
        <strain evidence="1">HGW-Dojkabacteria-1</strain>
    </source>
</reference>
<name>A0A2N2F327_9BACT</name>
<evidence type="ECO:0000313" key="2">
    <source>
        <dbReference type="Proteomes" id="UP000233417"/>
    </source>
</evidence>